<comment type="similarity">
    <text evidence="8">Belongs to the glycosyltransferase group 1 family.</text>
</comment>
<keyword evidence="8" id="KW-1003">Cell membrane</keyword>
<dbReference type="Pfam" id="PF04413">
    <property type="entry name" value="Glycos_transf_N"/>
    <property type="match status" value="1"/>
</dbReference>
<keyword evidence="8" id="KW-0448">Lipopolysaccharide biosynthesis</keyword>
<comment type="function">
    <text evidence="1 8">Involved in lipopolysaccharide (LPS) biosynthesis. Catalyzes the transfer of 3-deoxy-D-manno-octulosonate (Kdo) residue(s) from CMP-Kdo to lipid IV(A), the tetraacyldisaccharide-1,4'-bisphosphate precursor of lipid A.</text>
</comment>
<sequence length="126" mass="14659">MLVTTGTVTAARLLAQRLTHPRVVHQFMPLDVPHWGKRFLDYWQPKAAVFTESELWPNMLGLCHTRNIPVMLVNGRMSASSFKGWRRMGCVARRMLERFAWVSARSDEDAQRLKHWVPPSCLKRET</sequence>
<keyword evidence="5 8" id="KW-0808">Transferase</keyword>
<evidence type="ECO:0000313" key="10">
    <source>
        <dbReference type="EMBL" id="AIA93904.1"/>
    </source>
</evidence>
<dbReference type="GO" id="GO:0005886">
    <property type="term" value="C:plasma membrane"/>
    <property type="evidence" value="ECO:0007669"/>
    <property type="project" value="UniProtKB-SubCell"/>
</dbReference>
<dbReference type="InterPro" id="IPR007507">
    <property type="entry name" value="Glycos_transf_N"/>
</dbReference>
<organism evidence="10">
    <name type="scientific">uncultured Acetobacter sp</name>
    <dbReference type="NCBI Taxonomy" id="114714"/>
    <lineage>
        <taxon>Bacteria</taxon>
        <taxon>Pseudomonadati</taxon>
        <taxon>Pseudomonadota</taxon>
        <taxon>Alphaproteobacteria</taxon>
        <taxon>Acetobacterales</taxon>
        <taxon>Acetobacteraceae</taxon>
        <taxon>Acetobacter</taxon>
        <taxon>environmental samples</taxon>
    </lineage>
</organism>
<evidence type="ECO:0000256" key="2">
    <source>
        <dbReference type="ARBA" id="ARBA00004713"/>
    </source>
</evidence>
<evidence type="ECO:0000256" key="7">
    <source>
        <dbReference type="ARBA" id="ARBA00049183"/>
    </source>
</evidence>
<dbReference type="GO" id="GO:0009244">
    <property type="term" value="P:lipopolysaccharide core region biosynthetic process"/>
    <property type="evidence" value="ECO:0007669"/>
    <property type="project" value="UniProtKB-UniRule"/>
</dbReference>
<evidence type="ECO:0000256" key="8">
    <source>
        <dbReference type="RuleBase" id="RU365103"/>
    </source>
</evidence>
<evidence type="ECO:0000256" key="4">
    <source>
        <dbReference type="ARBA" id="ARBA00019077"/>
    </source>
</evidence>
<dbReference type="PANTHER" id="PTHR42755">
    <property type="entry name" value="3-DEOXY-MANNO-OCTULOSONATE CYTIDYLYLTRANSFERASE"/>
    <property type="match status" value="1"/>
</dbReference>
<comment type="subcellular location">
    <subcellularLocation>
        <location evidence="8">Cell membrane</location>
    </subcellularLocation>
</comment>
<evidence type="ECO:0000256" key="6">
    <source>
        <dbReference type="ARBA" id="ARBA00031445"/>
    </source>
</evidence>
<reference evidence="10" key="1">
    <citation type="journal article" date="2013" name="Environ. Microbiol.">
        <title>Seasonally variable intestinal metagenomes of the red palm weevil (Rhynchophorus ferrugineus).</title>
        <authorList>
            <person name="Jia S."/>
            <person name="Zhang X."/>
            <person name="Zhang G."/>
            <person name="Yin A."/>
            <person name="Zhang S."/>
            <person name="Li F."/>
            <person name="Wang L."/>
            <person name="Zhao D."/>
            <person name="Yun Q."/>
            <person name="Tala"/>
            <person name="Wang J."/>
            <person name="Sun G."/>
            <person name="Baabdullah M."/>
            <person name="Yu X."/>
            <person name="Hu S."/>
            <person name="Al-Mssallem I.S."/>
            <person name="Yu J."/>
        </authorList>
    </citation>
    <scope>NUCLEOTIDE SEQUENCE</scope>
</reference>
<proteinExistence type="inferred from homology"/>
<dbReference type="Gene3D" id="3.40.50.11720">
    <property type="entry name" value="3-Deoxy-D-manno-octulosonic-acid transferase, N-terminal domain"/>
    <property type="match status" value="1"/>
</dbReference>
<dbReference type="AlphaFoldDB" id="A0A060CFE9"/>
<dbReference type="PANTHER" id="PTHR42755:SF1">
    <property type="entry name" value="3-DEOXY-D-MANNO-OCTULOSONIC ACID TRANSFERASE, MITOCHONDRIAL-RELATED"/>
    <property type="match status" value="1"/>
</dbReference>
<comment type="catalytic activity">
    <reaction evidence="7 8">
        <text>lipid IVA (E. coli) + CMP-3-deoxy-beta-D-manno-octulosonate = alpha-Kdo-(2-&gt;6)-lipid IVA (E. coli) + CMP + H(+)</text>
        <dbReference type="Rhea" id="RHEA:28066"/>
        <dbReference type="ChEBI" id="CHEBI:15378"/>
        <dbReference type="ChEBI" id="CHEBI:58603"/>
        <dbReference type="ChEBI" id="CHEBI:60364"/>
        <dbReference type="ChEBI" id="CHEBI:60377"/>
        <dbReference type="ChEBI" id="CHEBI:85987"/>
        <dbReference type="EC" id="2.4.99.12"/>
    </reaction>
</comment>
<keyword evidence="8" id="KW-0472">Membrane</keyword>
<protein>
    <recommendedName>
        <fullName evidence="4 8">3-deoxy-D-manno-octulosonic acid transferase</fullName>
        <shortName evidence="8">Kdo transferase</shortName>
        <ecNumber evidence="3 8">2.4.99.12</ecNumber>
    </recommendedName>
    <alternativeName>
        <fullName evidence="6 8">Lipid IV(A) 3-deoxy-D-manno-octulosonic acid transferase</fullName>
    </alternativeName>
</protein>
<dbReference type="UniPathway" id="UPA00958"/>
<accession>A0A060CFE9</accession>
<dbReference type="EMBL" id="KF126556">
    <property type="protein sequence ID" value="AIA93904.1"/>
    <property type="molecule type" value="Genomic_DNA"/>
</dbReference>
<dbReference type="GO" id="GO:0009245">
    <property type="term" value="P:lipid A biosynthetic process"/>
    <property type="evidence" value="ECO:0007669"/>
    <property type="project" value="TreeGrafter"/>
</dbReference>
<feature type="domain" description="3-deoxy-D-manno-octulosonic-acid transferase N-terminal" evidence="9">
    <location>
        <begin position="2"/>
        <end position="115"/>
    </location>
</feature>
<dbReference type="InterPro" id="IPR038107">
    <property type="entry name" value="Glycos_transf_N_sf"/>
</dbReference>
<evidence type="ECO:0000256" key="1">
    <source>
        <dbReference type="ARBA" id="ARBA00003394"/>
    </source>
</evidence>
<evidence type="ECO:0000256" key="3">
    <source>
        <dbReference type="ARBA" id="ARBA00012621"/>
    </source>
</evidence>
<evidence type="ECO:0000256" key="5">
    <source>
        <dbReference type="ARBA" id="ARBA00022679"/>
    </source>
</evidence>
<name>A0A060CFE9_9PROT</name>
<comment type="pathway">
    <text evidence="2 8">Bacterial outer membrane biogenesis; LPS core biosynthesis.</text>
</comment>
<dbReference type="GO" id="GO:0043842">
    <property type="term" value="F:Kdo transferase activity"/>
    <property type="evidence" value="ECO:0007669"/>
    <property type="project" value="UniProtKB-EC"/>
</dbReference>
<evidence type="ECO:0000259" key="9">
    <source>
        <dbReference type="Pfam" id="PF04413"/>
    </source>
</evidence>
<dbReference type="EC" id="2.4.99.12" evidence="3 8"/>
<dbReference type="InterPro" id="IPR039901">
    <property type="entry name" value="Kdotransferase"/>
</dbReference>